<evidence type="ECO:0000313" key="4">
    <source>
        <dbReference type="EMBL" id="CAB4804511.1"/>
    </source>
</evidence>
<dbReference type="InterPro" id="IPR028098">
    <property type="entry name" value="Glyco_trans_4-like_N"/>
</dbReference>
<dbReference type="GO" id="GO:0016757">
    <property type="term" value="F:glycosyltransferase activity"/>
    <property type="evidence" value="ECO:0007669"/>
    <property type="project" value="InterPro"/>
</dbReference>
<name>A0A6J6Y4J4_9ZZZZ</name>
<dbReference type="PANTHER" id="PTHR46401">
    <property type="entry name" value="GLYCOSYLTRANSFERASE WBBK-RELATED"/>
    <property type="match status" value="1"/>
</dbReference>
<dbReference type="Pfam" id="PF00534">
    <property type="entry name" value="Glycos_transf_1"/>
    <property type="match status" value="1"/>
</dbReference>
<sequence>MRMSVARTRGAAASRVSVNLLWCIPSKVGGSEEYLVRQLLGLAEIEPDMPVTLYVLPAFAEAHPELGATFDIQVAPIDGASRFRRVIAEHFWLARRTRGSRLVHYGGGTVPARGVGPVVLTIHDLQYLTYPQYFGRIKRAYLNWAMPRSAARADVIAVPTEFVRQTVLDAYRVRADRVVVVPHGLEPTIGLHATDEATLRARYALGAGPIVVLPAITHPHKGHQFLLNLMAAYWTDPNLRLVFIGGKGLADEAVAESIARLGLAGRVVRTGRVSSADRDGLIKMADAMVFPSEYEGFGAPIIEAMAIGTPVICADRTCLPEVAGNAALVLPLELSAWAPALETVRAQCAEMTQAGLLRAAQFTSAISAAALLVAYDLAAS</sequence>
<proteinExistence type="predicted"/>
<dbReference type="GO" id="GO:0009103">
    <property type="term" value="P:lipopolysaccharide biosynthetic process"/>
    <property type="evidence" value="ECO:0007669"/>
    <property type="project" value="TreeGrafter"/>
</dbReference>
<dbReference type="Pfam" id="PF13439">
    <property type="entry name" value="Glyco_transf_4"/>
    <property type="match status" value="1"/>
</dbReference>
<dbReference type="EMBL" id="CAFAAI010000211">
    <property type="protein sequence ID" value="CAB4804511.1"/>
    <property type="molecule type" value="Genomic_DNA"/>
</dbReference>
<dbReference type="AlphaFoldDB" id="A0A6J6Y4J4"/>
<protein>
    <submittedName>
        <fullName evidence="4">Unannotated protein</fullName>
    </submittedName>
</protein>
<evidence type="ECO:0000259" key="2">
    <source>
        <dbReference type="Pfam" id="PF00534"/>
    </source>
</evidence>
<feature type="domain" description="Glycosyl transferase family 1" evidence="2">
    <location>
        <begin position="217"/>
        <end position="326"/>
    </location>
</feature>
<dbReference type="InterPro" id="IPR001296">
    <property type="entry name" value="Glyco_trans_1"/>
</dbReference>
<accession>A0A6J6Y4J4</accession>
<feature type="domain" description="Glycosyltransferase subfamily 4-like N-terminal" evidence="3">
    <location>
        <begin position="28"/>
        <end position="186"/>
    </location>
</feature>
<dbReference type="PANTHER" id="PTHR46401:SF2">
    <property type="entry name" value="GLYCOSYLTRANSFERASE WBBK-RELATED"/>
    <property type="match status" value="1"/>
</dbReference>
<dbReference type="SUPFAM" id="SSF53756">
    <property type="entry name" value="UDP-Glycosyltransferase/glycogen phosphorylase"/>
    <property type="match status" value="1"/>
</dbReference>
<dbReference type="Gene3D" id="3.40.50.2000">
    <property type="entry name" value="Glycogen Phosphorylase B"/>
    <property type="match status" value="2"/>
</dbReference>
<organism evidence="4">
    <name type="scientific">freshwater metagenome</name>
    <dbReference type="NCBI Taxonomy" id="449393"/>
    <lineage>
        <taxon>unclassified sequences</taxon>
        <taxon>metagenomes</taxon>
        <taxon>ecological metagenomes</taxon>
    </lineage>
</organism>
<dbReference type="CDD" id="cd03809">
    <property type="entry name" value="GT4_MtfB-like"/>
    <property type="match status" value="1"/>
</dbReference>
<gene>
    <name evidence="4" type="ORF">UFOPK2992_01206</name>
</gene>
<reference evidence="4" key="1">
    <citation type="submission" date="2020-05" db="EMBL/GenBank/DDBJ databases">
        <authorList>
            <person name="Chiriac C."/>
            <person name="Salcher M."/>
            <person name="Ghai R."/>
            <person name="Kavagutti S V."/>
        </authorList>
    </citation>
    <scope>NUCLEOTIDE SEQUENCE</scope>
</reference>
<evidence type="ECO:0000259" key="3">
    <source>
        <dbReference type="Pfam" id="PF13439"/>
    </source>
</evidence>
<evidence type="ECO:0000256" key="1">
    <source>
        <dbReference type="ARBA" id="ARBA00022679"/>
    </source>
</evidence>
<keyword evidence="1" id="KW-0808">Transferase</keyword>